<dbReference type="AlphaFoldDB" id="A0A0J9SXJ6"/>
<sequence length="105" mass="12591">MKIFFYVFKEITLSQHFLEKFNTIEKTLNLKYKSENDVLSLGKQAQFLKCTLNNNYKTNLYTILNMKCISDIFKLMNCEHNTFNKSEIKYKYLMPCYGFIKLLTL</sequence>
<protein>
    <submittedName>
        <fullName evidence="1">Uncharacterized protein</fullName>
    </submittedName>
</protein>
<evidence type="ECO:0000313" key="1">
    <source>
        <dbReference type="EMBL" id="KMZ87795.1"/>
    </source>
</evidence>
<accession>A0A0J9SXJ6</accession>
<dbReference type="EMBL" id="KQ234786">
    <property type="protein sequence ID" value="KMZ87795.1"/>
    <property type="molecule type" value="Genomic_DNA"/>
</dbReference>
<dbReference type="Proteomes" id="UP000053327">
    <property type="component" value="Unassembled WGS sequence"/>
</dbReference>
<gene>
    <name evidence="1" type="ORF">PVBG_05047</name>
</gene>
<evidence type="ECO:0000313" key="2">
    <source>
        <dbReference type="Proteomes" id="UP000053327"/>
    </source>
</evidence>
<proteinExistence type="predicted"/>
<name>A0A0J9SXJ6_PLAV1</name>
<reference evidence="1 2" key="1">
    <citation type="submission" date="2011-08" db="EMBL/GenBank/DDBJ databases">
        <title>The Genome Sequence of Plasmodium vivax Brazil I.</title>
        <authorList>
            <consortium name="The Broad Institute Genome Sequencing Platform"/>
            <consortium name="The Broad Institute Genome Sequencing Center for Infectious Disease"/>
            <person name="Neafsey D."/>
            <person name="Carlton J."/>
            <person name="Barnwell J."/>
            <person name="Collins W."/>
            <person name="Escalante A."/>
            <person name="Mullikin J."/>
            <person name="Saul A."/>
            <person name="Guigo R."/>
            <person name="Camara F."/>
            <person name="Young S.K."/>
            <person name="Zeng Q."/>
            <person name="Gargeya S."/>
            <person name="Fitzgerald M."/>
            <person name="Haas B."/>
            <person name="Abouelleil A."/>
            <person name="Alvarado L."/>
            <person name="Arachchi H.M."/>
            <person name="Berlin A."/>
            <person name="Brown A."/>
            <person name="Chapman S.B."/>
            <person name="Chen Z."/>
            <person name="Dunbar C."/>
            <person name="Freedman E."/>
            <person name="Gearin G."/>
            <person name="Gellesch M."/>
            <person name="Goldberg J."/>
            <person name="Griggs A."/>
            <person name="Gujja S."/>
            <person name="Heiman D."/>
            <person name="Howarth C."/>
            <person name="Larson L."/>
            <person name="Lui A."/>
            <person name="MacDonald P.J.P."/>
            <person name="Montmayeur A."/>
            <person name="Murphy C."/>
            <person name="Neiman D."/>
            <person name="Pearson M."/>
            <person name="Priest M."/>
            <person name="Roberts A."/>
            <person name="Saif S."/>
            <person name="Shea T."/>
            <person name="Shenoy N."/>
            <person name="Sisk P."/>
            <person name="Stolte C."/>
            <person name="Sykes S."/>
            <person name="Wortman J."/>
            <person name="Nusbaum C."/>
            <person name="Birren B."/>
        </authorList>
    </citation>
    <scope>NUCLEOTIDE SEQUENCE [LARGE SCALE GENOMIC DNA]</scope>
    <source>
        <strain evidence="1 2">Brazil I</strain>
    </source>
</reference>
<organism evidence="1 2">
    <name type="scientific">Plasmodium vivax (strain Brazil I)</name>
    <dbReference type="NCBI Taxonomy" id="1033975"/>
    <lineage>
        <taxon>Eukaryota</taxon>
        <taxon>Sar</taxon>
        <taxon>Alveolata</taxon>
        <taxon>Apicomplexa</taxon>
        <taxon>Aconoidasida</taxon>
        <taxon>Haemosporida</taxon>
        <taxon>Plasmodiidae</taxon>
        <taxon>Plasmodium</taxon>
        <taxon>Plasmodium (Plasmodium)</taxon>
    </lineage>
</organism>